<evidence type="ECO:0000313" key="1">
    <source>
        <dbReference type="EMBL" id="GBH10880.1"/>
    </source>
</evidence>
<comment type="caution">
    <text evidence="1">The sequence shown here is derived from an EMBL/GenBank/DDBJ whole genome shotgun (WGS) entry which is preliminary data.</text>
</comment>
<sequence length="66" mass="7354">MSPPQNRVKCLPSRTRVVFIISARISRDTNVELAKVGVIQGMTHKVLSSHSRKSGFPELFLKFCGP</sequence>
<reference evidence="1 3" key="1">
    <citation type="submission" date="2018-04" db="EMBL/GenBank/DDBJ databases">
        <title>Draft genome sequence of Pseudomonas syringae pv. actinidiae biovar 1 strains isolated from kiwifruit in Kagawa prefecture.</title>
        <authorList>
            <person name="Tabuchi M."/>
            <person name="Saito M."/>
            <person name="Fujiwara S."/>
            <person name="Sasa N."/>
            <person name="Akimitsu K."/>
            <person name="Gomi K."/>
            <person name="Konishi-Sugita S."/>
            <person name="Hamano K."/>
            <person name="Kataoka I."/>
        </authorList>
    </citation>
    <scope>NUCLEOTIDE SEQUENCE [LARGE SCALE GENOMIC DNA]</scope>
    <source>
        <strain evidence="1 3">MAFF212206</strain>
    </source>
</reference>
<dbReference type="AlphaFoldDB" id="A0A2V0QWJ0"/>
<dbReference type="EMBL" id="BGKA01000110">
    <property type="protein sequence ID" value="GBH17466.1"/>
    <property type="molecule type" value="Genomic_DNA"/>
</dbReference>
<dbReference type="EMBL" id="BGJZ01000210">
    <property type="protein sequence ID" value="GBH10880.1"/>
    <property type="molecule type" value="Genomic_DNA"/>
</dbReference>
<dbReference type="Proteomes" id="UP000248291">
    <property type="component" value="Unassembled WGS sequence"/>
</dbReference>
<proteinExistence type="predicted"/>
<dbReference type="Proteomes" id="UP000247480">
    <property type="component" value="Unassembled WGS sequence"/>
</dbReference>
<name>A0A2V0QWJ0_PSESF</name>
<accession>A0A2V0QWJ0</accession>
<evidence type="ECO:0000313" key="2">
    <source>
        <dbReference type="EMBL" id="GBH17466.1"/>
    </source>
</evidence>
<reference evidence="2 4" key="2">
    <citation type="submission" date="2018-04" db="EMBL/GenBank/DDBJ databases">
        <title>Draft genome sequence of Pseudomonas syringae pv. actinidiae biovar 3 strains isolated from kiwifruit in Kagawa prefecture.</title>
        <authorList>
            <person name="Tabuchi M."/>
            <person name="Saito M."/>
            <person name="Fujiwara S."/>
            <person name="Sasa N."/>
            <person name="Akimitsu K."/>
            <person name="Gomi K."/>
            <person name="Konishi-Sugita S."/>
            <person name="Hamano K."/>
            <person name="Kataoka I."/>
        </authorList>
    </citation>
    <scope>NUCLEOTIDE SEQUENCE [LARGE SCALE GENOMIC DNA]</scope>
    <source>
        <strain evidence="2 4">MAFF212211</strain>
    </source>
</reference>
<organism evidence="1 3">
    <name type="scientific">Pseudomonas syringae pv. actinidiae</name>
    <dbReference type="NCBI Taxonomy" id="103796"/>
    <lineage>
        <taxon>Bacteria</taxon>
        <taxon>Pseudomonadati</taxon>
        <taxon>Pseudomonadota</taxon>
        <taxon>Gammaproteobacteria</taxon>
        <taxon>Pseudomonadales</taxon>
        <taxon>Pseudomonadaceae</taxon>
        <taxon>Pseudomonas</taxon>
        <taxon>Pseudomonas syringae</taxon>
    </lineage>
</organism>
<evidence type="ECO:0000313" key="4">
    <source>
        <dbReference type="Proteomes" id="UP000248291"/>
    </source>
</evidence>
<gene>
    <name evidence="1" type="ORF">KPSA1_04307</name>
    <name evidence="2" type="ORF">KPSA3_03434</name>
</gene>
<evidence type="ECO:0000313" key="3">
    <source>
        <dbReference type="Proteomes" id="UP000247480"/>
    </source>
</evidence>
<protein>
    <submittedName>
        <fullName evidence="1">WD40 repeat protein</fullName>
    </submittedName>
</protein>